<proteinExistence type="predicted"/>
<feature type="region of interest" description="Disordered" evidence="1">
    <location>
        <begin position="17"/>
        <end position="52"/>
    </location>
</feature>
<dbReference type="Proteomes" id="UP001372834">
    <property type="component" value="Unassembled WGS sequence"/>
</dbReference>
<evidence type="ECO:0000313" key="2">
    <source>
        <dbReference type="EMBL" id="KAK6616853.1"/>
    </source>
</evidence>
<evidence type="ECO:0000313" key="3">
    <source>
        <dbReference type="Proteomes" id="UP001372834"/>
    </source>
</evidence>
<accession>A0AAN8RZ82</accession>
<feature type="compositionally biased region" description="Acidic residues" evidence="1">
    <location>
        <begin position="27"/>
        <end position="49"/>
    </location>
</feature>
<evidence type="ECO:0000256" key="1">
    <source>
        <dbReference type="SAM" id="MobiDB-lite"/>
    </source>
</evidence>
<evidence type="ECO:0008006" key="4">
    <source>
        <dbReference type="Google" id="ProtNLM"/>
    </source>
</evidence>
<sequence length="123" mass="13754">MEYCWCRKGFILEKRDIVDESNTSTPDEVDDVDSENSENSYGEEQENTFDDGSQLYQSLRNVPPTLCPRNDIEAAAKGQKCMRKCSSHEDCKSMKKLCLCDGSCGNSCIKPGTACTLVIEDHL</sequence>
<reference evidence="2 3" key="1">
    <citation type="submission" date="2023-10" db="EMBL/GenBank/DDBJ databases">
        <title>Genomes of two closely related lineages of the louse Polyplax serrata with different host specificities.</title>
        <authorList>
            <person name="Martinu J."/>
            <person name="Tarabai H."/>
            <person name="Stefka J."/>
            <person name="Hypsa V."/>
        </authorList>
    </citation>
    <scope>NUCLEOTIDE SEQUENCE [LARGE SCALE GENOMIC DNA]</scope>
    <source>
        <strain evidence="2">HR10_N</strain>
    </source>
</reference>
<organism evidence="2 3">
    <name type="scientific">Polyplax serrata</name>
    <name type="common">Common mouse louse</name>
    <dbReference type="NCBI Taxonomy" id="468196"/>
    <lineage>
        <taxon>Eukaryota</taxon>
        <taxon>Metazoa</taxon>
        <taxon>Ecdysozoa</taxon>
        <taxon>Arthropoda</taxon>
        <taxon>Hexapoda</taxon>
        <taxon>Insecta</taxon>
        <taxon>Pterygota</taxon>
        <taxon>Neoptera</taxon>
        <taxon>Paraneoptera</taxon>
        <taxon>Psocodea</taxon>
        <taxon>Troctomorpha</taxon>
        <taxon>Phthiraptera</taxon>
        <taxon>Anoplura</taxon>
        <taxon>Polyplacidae</taxon>
        <taxon>Polyplax</taxon>
    </lineage>
</organism>
<dbReference type="AlphaFoldDB" id="A0AAN8RZ82"/>
<protein>
    <recommendedName>
        <fullName evidence="4">WAP domain-containing protein</fullName>
    </recommendedName>
</protein>
<comment type="caution">
    <text evidence="2">The sequence shown here is derived from an EMBL/GenBank/DDBJ whole genome shotgun (WGS) entry which is preliminary data.</text>
</comment>
<dbReference type="EMBL" id="JAWJWE010000047">
    <property type="protein sequence ID" value="KAK6616853.1"/>
    <property type="molecule type" value="Genomic_DNA"/>
</dbReference>
<gene>
    <name evidence="2" type="ORF">RUM43_014994</name>
</gene>
<name>A0AAN8RZ82_POLSC</name>